<gene>
    <name evidence="2" type="ORF">QWZ03_20140</name>
</gene>
<protein>
    <recommendedName>
        <fullName evidence="4">Protein CopB</fullName>
    </recommendedName>
</protein>
<reference evidence="2" key="2">
    <citation type="submission" date="2023-06" db="EMBL/GenBank/DDBJ databases">
        <authorList>
            <person name="Lucena T."/>
            <person name="Sun Q."/>
        </authorList>
    </citation>
    <scope>NUCLEOTIDE SEQUENCE</scope>
    <source>
        <strain evidence="2">CECT 7703</strain>
    </source>
</reference>
<keyword evidence="3" id="KW-1185">Reference proteome</keyword>
<organism evidence="2 3">
    <name type="scientific">Chitinimonas viridis</name>
    <dbReference type="NCBI Taxonomy" id="664880"/>
    <lineage>
        <taxon>Bacteria</taxon>
        <taxon>Pseudomonadati</taxon>
        <taxon>Pseudomonadota</taxon>
        <taxon>Betaproteobacteria</taxon>
        <taxon>Neisseriales</taxon>
        <taxon>Chitinibacteraceae</taxon>
        <taxon>Chitinimonas</taxon>
    </lineage>
</organism>
<comment type="caution">
    <text evidence="2">The sequence shown here is derived from an EMBL/GenBank/DDBJ whole genome shotgun (WGS) entry which is preliminary data.</text>
</comment>
<accession>A0ABT8BA09</accession>
<evidence type="ECO:0008006" key="4">
    <source>
        <dbReference type="Google" id="ProtNLM"/>
    </source>
</evidence>
<proteinExistence type="predicted"/>
<sequence length="111" mass="12420">MTSDTLSPPKRRPGRPAHGERAMTPAERQRASRKARRALFMQEIKAGKGADAKTAREPFATTVDGTLKAHLKLCARKVGLDMNAFLELLIQQHATELRDSLSRQETEPSRR</sequence>
<reference evidence="2" key="1">
    <citation type="journal article" date="2014" name="Int. J. Syst. Evol. Microbiol.">
        <title>Complete genome of a new Firmicutes species belonging to the dominant human colonic microbiota ('Ruminococcus bicirculans') reveals two chromosomes and a selective capacity to utilize plant glucans.</title>
        <authorList>
            <consortium name="NISC Comparative Sequencing Program"/>
            <person name="Wegmann U."/>
            <person name="Louis P."/>
            <person name="Goesmann A."/>
            <person name="Henrissat B."/>
            <person name="Duncan S.H."/>
            <person name="Flint H.J."/>
        </authorList>
    </citation>
    <scope>NUCLEOTIDE SEQUENCE</scope>
    <source>
        <strain evidence="2">CECT 7703</strain>
    </source>
</reference>
<evidence type="ECO:0000313" key="3">
    <source>
        <dbReference type="Proteomes" id="UP001180081"/>
    </source>
</evidence>
<feature type="region of interest" description="Disordered" evidence="1">
    <location>
        <begin position="1"/>
        <end position="35"/>
    </location>
</feature>
<evidence type="ECO:0000256" key="1">
    <source>
        <dbReference type="SAM" id="MobiDB-lite"/>
    </source>
</evidence>
<evidence type="ECO:0000313" key="2">
    <source>
        <dbReference type="EMBL" id="MDN3579084.1"/>
    </source>
</evidence>
<dbReference type="RefSeq" id="WP_290334406.1">
    <property type="nucleotide sequence ID" value="NZ_JAUFPU010000019.1"/>
</dbReference>
<dbReference type="Proteomes" id="UP001180081">
    <property type="component" value="Unassembled WGS sequence"/>
</dbReference>
<name>A0ABT8BA09_9NEIS</name>
<dbReference type="EMBL" id="JAUFPU010000019">
    <property type="protein sequence ID" value="MDN3579084.1"/>
    <property type="molecule type" value="Genomic_DNA"/>
</dbReference>